<gene>
    <name evidence="1" type="ORF">FF124_03620</name>
</gene>
<sequence length="65" mass="6890">MPARHAIGGGFDGIVVMPAIFANDSQSAPRIEMSNAPDLSDPPSSLDMTALMVPLNTQEIYCRNG</sequence>
<keyword evidence="2" id="KW-1185">Reference proteome</keyword>
<reference evidence="1 2" key="2">
    <citation type="submission" date="2019-06" db="EMBL/GenBank/DDBJ databases">
        <title>Martelella lutilitoris sp. nov., isolated from a tidal mudflat.</title>
        <authorList>
            <person name="Kim Y.-J."/>
        </authorList>
    </citation>
    <scope>NUCLEOTIDE SEQUENCE [LARGE SCALE GENOMIC DNA]</scope>
    <source>
        <strain evidence="1 2">GH2-6</strain>
    </source>
</reference>
<organism evidence="1 2">
    <name type="scientific">Martelella lutilitoris</name>
    <dbReference type="NCBI Taxonomy" id="2583532"/>
    <lineage>
        <taxon>Bacteria</taxon>
        <taxon>Pseudomonadati</taxon>
        <taxon>Pseudomonadota</taxon>
        <taxon>Alphaproteobacteria</taxon>
        <taxon>Hyphomicrobiales</taxon>
        <taxon>Aurantimonadaceae</taxon>
        <taxon>Martelella</taxon>
    </lineage>
</organism>
<dbReference type="EMBL" id="VCLB01000002">
    <property type="protein sequence ID" value="TNB49095.1"/>
    <property type="molecule type" value="Genomic_DNA"/>
</dbReference>
<dbReference type="Proteomes" id="UP000307874">
    <property type="component" value="Unassembled WGS sequence"/>
</dbReference>
<proteinExistence type="predicted"/>
<reference evidence="1 2" key="1">
    <citation type="submission" date="2019-05" db="EMBL/GenBank/DDBJ databases">
        <authorList>
            <person name="Lee S.D."/>
        </authorList>
    </citation>
    <scope>NUCLEOTIDE SEQUENCE [LARGE SCALE GENOMIC DNA]</scope>
    <source>
        <strain evidence="1 2">GH2-6</strain>
    </source>
</reference>
<comment type="caution">
    <text evidence="1">The sequence shown here is derived from an EMBL/GenBank/DDBJ whole genome shotgun (WGS) entry which is preliminary data.</text>
</comment>
<dbReference type="AlphaFoldDB" id="A0A5C4JUL0"/>
<evidence type="ECO:0000313" key="2">
    <source>
        <dbReference type="Proteomes" id="UP000307874"/>
    </source>
</evidence>
<accession>A0A5C4JUL0</accession>
<name>A0A5C4JUL0_9HYPH</name>
<protein>
    <submittedName>
        <fullName evidence="1">Uncharacterized protein</fullName>
    </submittedName>
</protein>
<evidence type="ECO:0000313" key="1">
    <source>
        <dbReference type="EMBL" id="TNB49095.1"/>
    </source>
</evidence>
<dbReference type="RefSeq" id="WP_138747130.1">
    <property type="nucleotide sequence ID" value="NZ_VCLB01000002.1"/>
</dbReference>